<evidence type="ECO:0000313" key="4">
    <source>
        <dbReference type="EMBL" id="RQP23421.1"/>
    </source>
</evidence>
<dbReference type="PROSITE" id="PS51186">
    <property type="entry name" value="GNAT"/>
    <property type="match status" value="1"/>
</dbReference>
<dbReference type="Gene3D" id="3.40.630.30">
    <property type="match status" value="1"/>
</dbReference>
<gene>
    <name evidence="4" type="ORF">DZC73_18685</name>
</gene>
<dbReference type="InterPro" id="IPR000182">
    <property type="entry name" value="GNAT_dom"/>
</dbReference>
<name>A0A3N7HRI8_9BURK</name>
<dbReference type="Pfam" id="PF00583">
    <property type="entry name" value="Acetyltransf_1"/>
    <property type="match status" value="1"/>
</dbReference>
<evidence type="ECO:0000256" key="2">
    <source>
        <dbReference type="ARBA" id="ARBA00023315"/>
    </source>
</evidence>
<evidence type="ECO:0000256" key="1">
    <source>
        <dbReference type="ARBA" id="ARBA00022679"/>
    </source>
</evidence>
<proteinExistence type="predicted"/>
<dbReference type="SUPFAM" id="SSF55729">
    <property type="entry name" value="Acyl-CoA N-acyltransferases (Nat)"/>
    <property type="match status" value="1"/>
</dbReference>
<sequence length="217" mass="24316">MPVSLSMNASIAAFRSAMNGTRGPVLQARASLAFGSSTAVRISMPLAFVIAHPVEHRETILRLNVEYLDWVREGIVRMFGSHALTSFHTSVQEDASATLEKLCRADAPEGVFYLLELQDQPVGMCALRRLHGDVAEFKRVYIRQAFRGMGLGRVVLQRLLSDARALGCRTVCLDTAEFMHAARRLYLAHGFVDCLPHGDVEVPRAFHHRWHFMQRSV</sequence>
<accession>A0A3N7HRI8</accession>
<dbReference type="InterPro" id="IPR016181">
    <property type="entry name" value="Acyl_CoA_acyltransferase"/>
</dbReference>
<protein>
    <submittedName>
        <fullName evidence="4">GNAT family N-acetyltransferase</fullName>
    </submittedName>
</protein>
<keyword evidence="1 4" id="KW-0808">Transferase</keyword>
<reference evidence="4 5" key="2">
    <citation type="submission" date="2018-12" db="EMBL/GenBank/DDBJ databases">
        <title>Rhizobacter gummiphilus sp. nov., a rubber-degrading bacterium isolated from the soil of a botanical garden in Japan.</title>
        <authorList>
            <person name="Shunsuke S.S."/>
        </authorList>
    </citation>
    <scope>NUCLEOTIDE SEQUENCE [LARGE SCALE GENOMIC DNA]</scope>
    <source>
        <strain evidence="4 5">S-16</strain>
    </source>
</reference>
<keyword evidence="5" id="KW-1185">Reference proteome</keyword>
<dbReference type="Proteomes" id="UP000267464">
    <property type="component" value="Unassembled WGS sequence"/>
</dbReference>
<dbReference type="PANTHER" id="PTHR43877">
    <property type="entry name" value="AMINOALKYLPHOSPHONATE N-ACETYLTRANSFERASE-RELATED-RELATED"/>
    <property type="match status" value="1"/>
</dbReference>
<comment type="caution">
    <text evidence="4">The sequence shown here is derived from an EMBL/GenBank/DDBJ whole genome shotgun (WGS) entry which is preliminary data.</text>
</comment>
<reference evidence="4 5" key="1">
    <citation type="submission" date="2018-08" db="EMBL/GenBank/DDBJ databases">
        <authorList>
            <person name="Khan S.A."/>
            <person name="Jeon C.O."/>
            <person name="Chun B.H."/>
            <person name="Jeong S.E."/>
        </authorList>
    </citation>
    <scope>NUCLEOTIDE SEQUENCE [LARGE SCALE GENOMIC DNA]</scope>
    <source>
        <strain evidence="4 5">S-16</strain>
    </source>
</reference>
<dbReference type="CDD" id="cd04301">
    <property type="entry name" value="NAT_SF"/>
    <property type="match status" value="1"/>
</dbReference>
<organism evidence="4 5">
    <name type="scientific">Piscinibacter terrae</name>
    <dbReference type="NCBI Taxonomy" id="2496871"/>
    <lineage>
        <taxon>Bacteria</taxon>
        <taxon>Pseudomonadati</taxon>
        <taxon>Pseudomonadota</taxon>
        <taxon>Betaproteobacteria</taxon>
        <taxon>Burkholderiales</taxon>
        <taxon>Sphaerotilaceae</taxon>
        <taxon>Piscinibacter</taxon>
    </lineage>
</organism>
<dbReference type="GO" id="GO:0016747">
    <property type="term" value="F:acyltransferase activity, transferring groups other than amino-acyl groups"/>
    <property type="evidence" value="ECO:0007669"/>
    <property type="project" value="InterPro"/>
</dbReference>
<feature type="domain" description="N-acetyltransferase" evidence="3">
    <location>
        <begin position="58"/>
        <end position="217"/>
    </location>
</feature>
<keyword evidence="2" id="KW-0012">Acyltransferase</keyword>
<dbReference type="AlphaFoldDB" id="A0A3N7HRI8"/>
<dbReference type="EMBL" id="QUSW01000005">
    <property type="protein sequence ID" value="RQP23421.1"/>
    <property type="molecule type" value="Genomic_DNA"/>
</dbReference>
<dbReference type="PANTHER" id="PTHR43877:SF5">
    <property type="entry name" value="BLL8307 PROTEIN"/>
    <property type="match status" value="1"/>
</dbReference>
<dbReference type="InterPro" id="IPR050832">
    <property type="entry name" value="Bact_Acetyltransf"/>
</dbReference>
<evidence type="ECO:0000313" key="5">
    <source>
        <dbReference type="Proteomes" id="UP000267464"/>
    </source>
</evidence>
<evidence type="ECO:0000259" key="3">
    <source>
        <dbReference type="PROSITE" id="PS51186"/>
    </source>
</evidence>